<dbReference type="Proteomes" id="UP001224644">
    <property type="component" value="Unassembled WGS sequence"/>
</dbReference>
<evidence type="ECO:0000313" key="1">
    <source>
        <dbReference type="EMBL" id="MDN3589195.1"/>
    </source>
</evidence>
<reference evidence="2" key="1">
    <citation type="journal article" date="2019" name="Int. J. Syst. Evol. Microbiol.">
        <title>The Global Catalogue of Microorganisms (GCM) 10K type strain sequencing project: providing services to taxonomists for standard genome sequencing and annotation.</title>
        <authorList>
            <consortium name="The Broad Institute Genomics Platform"/>
            <consortium name="The Broad Institute Genome Sequencing Center for Infectious Disease"/>
            <person name="Wu L."/>
            <person name="Ma J."/>
        </authorList>
    </citation>
    <scope>NUCLEOTIDE SEQUENCE [LARGE SCALE GENOMIC DNA]</scope>
    <source>
        <strain evidence="2">CECT 7069</strain>
    </source>
</reference>
<keyword evidence="2" id="KW-1185">Reference proteome</keyword>
<sequence length="64" mass="7014">MKCHADRLVWRPAAIDHAQSDEGAPIPQASALDKRAAAGNRGFVEFQFLETDVPDPDIHNTDEA</sequence>
<organism evidence="1 2">
    <name type="scientific">Methylobacterium adhaesivum</name>
    <dbReference type="NCBI Taxonomy" id="333297"/>
    <lineage>
        <taxon>Bacteria</taxon>
        <taxon>Pseudomonadati</taxon>
        <taxon>Pseudomonadota</taxon>
        <taxon>Alphaproteobacteria</taxon>
        <taxon>Hyphomicrobiales</taxon>
        <taxon>Methylobacteriaceae</taxon>
        <taxon>Methylobacterium</taxon>
    </lineage>
</organism>
<accession>A0ABT8BBM1</accession>
<dbReference type="EMBL" id="JAUFPX010000002">
    <property type="protein sequence ID" value="MDN3589195.1"/>
    <property type="molecule type" value="Genomic_DNA"/>
</dbReference>
<name>A0ABT8BBM1_9HYPH</name>
<evidence type="ECO:0000313" key="2">
    <source>
        <dbReference type="Proteomes" id="UP001224644"/>
    </source>
</evidence>
<protein>
    <submittedName>
        <fullName evidence="1">Uncharacterized protein</fullName>
    </submittedName>
</protein>
<gene>
    <name evidence="1" type="ORF">QWZ12_01060</name>
</gene>
<comment type="caution">
    <text evidence="1">The sequence shown here is derived from an EMBL/GenBank/DDBJ whole genome shotgun (WGS) entry which is preliminary data.</text>
</comment>
<dbReference type="RefSeq" id="WP_238226945.1">
    <property type="nucleotide sequence ID" value="NZ_BPQD01000022.1"/>
</dbReference>
<proteinExistence type="predicted"/>